<name>A0A348AMD6_9FIRM</name>
<organism evidence="1 2">
    <name type="scientific">Methylomusa anaerophila</name>
    <dbReference type="NCBI Taxonomy" id="1930071"/>
    <lineage>
        <taxon>Bacteria</taxon>
        <taxon>Bacillati</taxon>
        <taxon>Bacillota</taxon>
        <taxon>Negativicutes</taxon>
        <taxon>Selenomonadales</taxon>
        <taxon>Sporomusaceae</taxon>
        <taxon>Methylomusa</taxon>
    </lineage>
</organism>
<proteinExistence type="predicted"/>
<dbReference type="RefSeq" id="WP_126309159.1">
    <property type="nucleotide sequence ID" value="NZ_AP018449.1"/>
</dbReference>
<dbReference type="KEGG" id="mana:MAMMFC1_02919"/>
<gene>
    <name evidence="1" type="ORF">MAMMFC1_02919</name>
</gene>
<reference evidence="1 2" key="1">
    <citation type="journal article" date="2018" name="Int. J. Syst. Evol. Microbiol.">
        <title>Methylomusa anaerophila gen. nov., sp. nov., an anaerobic methanol-utilizing bacterium isolated from a microbial fuel cell.</title>
        <authorList>
            <person name="Amano N."/>
            <person name="Yamamuro A."/>
            <person name="Miyahara M."/>
            <person name="Kouzuma A."/>
            <person name="Abe T."/>
            <person name="Watanabe K."/>
        </authorList>
    </citation>
    <scope>NUCLEOTIDE SEQUENCE [LARGE SCALE GENOMIC DNA]</scope>
    <source>
        <strain evidence="1 2">MMFC1</strain>
    </source>
</reference>
<evidence type="ECO:0000313" key="1">
    <source>
        <dbReference type="EMBL" id="BBB92234.1"/>
    </source>
</evidence>
<evidence type="ECO:0000313" key="2">
    <source>
        <dbReference type="Proteomes" id="UP000276437"/>
    </source>
</evidence>
<keyword evidence="2" id="KW-1185">Reference proteome</keyword>
<dbReference type="AlphaFoldDB" id="A0A348AMD6"/>
<dbReference type="EMBL" id="AP018449">
    <property type="protein sequence ID" value="BBB92234.1"/>
    <property type="molecule type" value="Genomic_DNA"/>
</dbReference>
<protein>
    <recommendedName>
        <fullName evidence="3">RiboL-PSP-HEPN domain-containing protein</fullName>
    </recommendedName>
</protein>
<accession>A0A348AMD6</accession>
<evidence type="ECO:0008006" key="3">
    <source>
        <dbReference type="Google" id="ProtNLM"/>
    </source>
</evidence>
<dbReference type="Proteomes" id="UP000276437">
    <property type="component" value="Chromosome"/>
</dbReference>
<sequence>MAKFNYSVSAYTPVSNFTTTGLFDDAYEHSSRSAIDEFIDKRTSLFALLSPYGQAIGTAPYELTNMILLGCVSAVESYIRKIVRSIINTDSFSRKKCESQTLTYGAAISHQDKEMLPEALLEGYSFANGKNIKDTIKAFLDIQCDQNAALKTTLSEFSMVCQLRHCIVHRFGFLGSNNAITLGLATHKNYLEKPLKINFDHLNEMVQVCENTVKLLNNFLFCEILERTFGQCTERWHFDYRRDKRAFMKYFNLFKDSSQNSNERDIYRNFIICMKNSYGEGFQDRRSG</sequence>
<dbReference type="OrthoDB" id="1493841at2"/>